<dbReference type="EMBL" id="AP018449">
    <property type="protein sequence ID" value="BBB92391.1"/>
    <property type="molecule type" value="Genomic_DNA"/>
</dbReference>
<gene>
    <name evidence="1" type="ORF">MAMMFC1_03084</name>
</gene>
<protein>
    <submittedName>
        <fullName evidence="1">Uncharacterized protein</fullName>
    </submittedName>
</protein>
<name>A0A348AMU3_9FIRM</name>
<dbReference type="RefSeq" id="WP_028307125.1">
    <property type="nucleotide sequence ID" value="NZ_AP018449.1"/>
</dbReference>
<evidence type="ECO:0000313" key="2">
    <source>
        <dbReference type="Proteomes" id="UP000276437"/>
    </source>
</evidence>
<reference evidence="1 2" key="1">
    <citation type="journal article" date="2018" name="Int. J. Syst. Evol. Microbiol.">
        <title>Methylomusa anaerophila gen. nov., sp. nov., an anaerobic methanol-utilizing bacterium isolated from a microbial fuel cell.</title>
        <authorList>
            <person name="Amano N."/>
            <person name="Yamamuro A."/>
            <person name="Miyahara M."/>
            <person name="Kouzuma A."/>
            <person name="Abe T."/>
            <person name="Watanabe K."/>
        </authorList>
    </citation>
    <scope>NUCLEOTIDE SEQUENCE [LARGE SCALE GENOMIC DNA]</scope>
    <source>
        <strain evidence="1 2">MMFC1</strain>
    </source>
</reference>
<dbReference type="OrthoDB" id="1807903at2"/>
<dbReference type="Proteomes" id="UP000276437">
    <property type="component" value="Chromosome"/>
</dbReference>
<accession>A0A348AMU3</accession>
<evidence type="ECO:0000313" key="1">
    <source>
        <dbReference type="EMBL" id="BBB92391.1"/>
    </source>
</evidence>
<dbReference type="KEGG" id="mana:MAMMFC1_03084"/>
<organism evidence="1 2">
    <name type="scientific">Methylomusa anaerophila</name>
    <dbReference type="NCBI Taxonomy" id="1930071"/>
    <lineage>
        <taxon>Bacteria</taxon>
        <taxon>Bacillati</taxon>
        <taxon>Bacillota</taxon>
        <taxon>Negativicutes</taxon>
        <taxon>Selenomonadales</taxon>
        <taxon>Sporomusaceae</taxon>
        <taxon>Methylomusa</taxon>
    </lineage>
</organism>
<proteinExistence type="predicted"/>
<sequence length="108" mass="12039">MSKIFSLIGLETNTGIRDVAIMGGIPEVEDIQRSQTYQELVEDCGCSEYISVVVQSFRYGQGPPELAALEDLQWIGSHNEIIKNGEAEKLQTARFAILYPDQGLQMNM</sequence>
<dbReference type="AlphaFoldDB" id="A0A348AMU3"/>
<keyword evidence="2" id="KW-1185">Reference proteome</keyword>